<dbReference type="OrthoDB" id="6076358at2"/>
<evidence type="ECO:0000313" key="5">
    <source>
        <dbReference type="Proteomes" id="UP000283734"/>
    </source>
</evidence>
<evidence type="ECO:0000256" key="2">
    <source>
        <dbReference type="SAM" id="SignalP"/>
    </source>
</evidence>
<name>A0A418Y008_9GAMM</name>
<comment type="caution">
    <text evidence="4">The sequence shown here is derived from an EMBL/GenBank/DDBJ whole genome shotgun (WGS) entry which is preliminary data.</text>
</comment>
<evidence type="ECO:0000313" key="4">
    <source>
        <dbReference type="EMBL" id="RJG18622.1"/>
    </source>
</evidence>
<organism evidence="4 5">
    <name type="scientific">Alcanivorax profundi</name>
    <dbReference type="NCBI Taxonomy" id="2338368"/>
    <lineage>
        <taxon>Bacteria</taxon>
        <taxon>Pseudomonadati</taxon>
        <taxon>Pseudomonadota</taxon>
        <taxon>Gammaproteobacteria</taxon>
        <taxon>Oceanospirillales</taxon>
        <taxon>Alcanivoracaceae</taxon>
        <taxon>Alcanivorax</taxon>
    </lineage>
</organism>
<dbReference type="InterPro" id="IPR011250">
    <property type="entry name" value="OMP/PagP_B-barrel"/>
</dbReference>
<dbReference type="SUPFAM" id="SSF56925">
    <property type="entry name" value="OMPA-like"/>
    <property type="match status" value="1"/>
</dbReference>
<dbReference type="RefSeq" id="WP_119917939.1">
    <property type="nucleotide sequence ID" value="NZ_QYYA01000002.1"/>
</dbReference>
<dbReference type="AlphaFoldDB" id="A0A418Y008"/>
<sequence length="206" mass="22738">MRYWMLFGLLISPALWAAEAAGRDSASRVAHFQDARYGYAAANLMHFNLDYDRYETTPSGLALRLGGMVDENWGVELRLGAGPSPDTRRSETSRSKVDYSVDHVAALLATGKWSFAAPVAKQHLDSVFLQGFAGIADVKVKTEAHRCNAAGCRRDVDRNDDTSLAFGAAIGVRTAWNIGLSLQYMQYVDKEYITVTGIEGGLEWYF</sequence>
<protein>
    <submittedName>
        <fullName evidence="4">Porin family protein</fullName>
    </submittedName>
</protein>
<reference evidence="4 5" key="1">
    <citation type="submission" date="2018-09" db="EMBL/GenBank/DDBJ databases">
        <title>Alcanivorax profundi sp. nov., isolated from 1000 m-depth seawater of the Mariana Trench.</title>
        <authorList>
            <person name="Liu J."/>
        </authorList>
    </citation>
    <scope>NUCLEOTIDE SEQUENCE [LARGE SCALE GENOMIC DNA]</scope>
    <source>
        <strain evidence="4 5">MTEO17</strain>
    </source>
</reference>
<accession>A0A418Y008</accession>
<gene>
    <name evidence="4" type="ORF">D4A39_09170</name>
</gene>
<evidence type="ECO:0000259" key="3">
    <source>
        <dbReference type="Pfam" id="PF13505"/>
    </source>
</evidence>
<keyword evidence="5" id="KW-1185">Reference proteome</keyword>
<keyword evidence="1 2" id="KW-0732">Signal</keyword>
<dbReference type="InterPro" id="IPR027385">
    <property type="entry name" value="Beta-barrel_OMP"/>
</dbReference>
<dbReference type="Pfam" id="PF13505">
    <property type="entry name" value="OMP_b-brl"/>
    <property type="match status" value="1"/>
</dbReference>
<feature type="chain" id="PRO_5019498457" evidence="2">
    <location>
        <begin position="18"/>
        <end position="206"/>
    </location>
</feature>
<evidence type="ECO:0000256" key="1">
    <source>
        <dbReference type="ARBA" id="ARBA00022729"/>
    </source>
</evidence>
<feature type="signal peptide" evidence="2">
    <location>
        <begin position="1"/>
        <end position="17"/>
    </location>
</feature>
<proteinExistence type="predicted"/>
<dbReference type="Proteomes" id="UP000283734">
    <property type="component" value="Unassembled WGS sequence"/>
</dbReference>
<feature type="domain" description="Outer membrane protein beta-barrel" evidence="3">
    <location>
        <begin position="33"/>
        <end position="206"/>
    </location>
</feature>
<dbReference type="EMBL" id="QYYA01000002">
    <property type="protein sequence ID" value="RJG18622.1"/>
    <property type="molecule type" value="Genomic_DNA"/>
</dbReference>